<dbReference type="Gene3D" id="1.10.20.60">
    <property type="entry name" value="Glu-tRNAGln amidotransferase C subunit, N-terminal domain"/>
    <property type="match status" value="1"/>
</dbReference>
<comment type="caution">
    <text evidence="1">The sequence shown here is derived from an EMBL/GenBank/DDBJ whole genome shotgun (WGS) entry which is preliminary data.</text>
</comment>
<dbReference type="GO" id="GO:0006450">
    <property type="term" value="P:regulation of translational fidelity"/>
    <property type="evidence" value="ECO:0007669"/>
    <property type="project" value="InterPro"/>
</dbReference>
<dbReference type="Pfam" id="PF02686">
    <property type="entry name" value="GatC"/>
    <property type="match status" value="1"/>
</dbReference>
<dbReference type="STRING" id="1798491.A3C87_00990"/>
<accession>A0A1F6DLP0</accession>
<dbReference type="EMBL" id="MFLE01000005">
    <property type="protein sequence ID" value="OGG62355.1"/>
    <property type="molecule type" value="Genomic_DNA"/>
</dbReference>
<dbReference type="SUPFAM" id="SSF141000">
    <property type="entry name" value="Glu-tRNAGln amidotransferase C subunit"/>
    <property type="match status" value="1"/>
</dbReference>
<dbReference type="AlphaFoldDB" id="A0A1F6DLP0"/>
<gene>
    <name evidence="1" type="ORF">A3C87_00990</name>
</gene>
<protein>
    <recommendedName>
        <fullName evidence="3">Asp/Glu-ADT subunit C</fullName>
    </recommendedName>
</protein>
<dbReference type="InterPro" id="IPR003837">
    <property type="entry name" value="GatC"/>
</dbReference>
<evidence type="ECO:0008006" key="3">
    <source>
        <dbReference type="Google" id="ProtNLM"/>
    </source>
</evidence>
<evidence type="ECO:0000313" key="1">
    <source>
        <dbReference type="EMBL" id="OGG62355.1"/>
    </source>
</evidence>
<evidence type="ECO:0000313" key="2">
    <source>
        <dbReference type="Proteomes" id="UP000176511"/>
    </source>
</evidence>
<proteinExistence type="predicted"/>
<reference evidence="1 2" key="1">
    <citation type="journal article" date="2016" name="Nat. Commun.">
        <title>Thousands of microbial genomes shed light on interconnected biogeochemical processes in an aquifer system.</title>
        <authorList>
            <person name="Anantharaman K."/>
            <person name="Brown C.T."/>
            <person name="Hug L.A."/>
            <person name="Sharon I."/>
            <person name="Castelle C.J."/>
            <person name="Probst A.J."/>
            <person name="Thomas B.C."/>
            <person name="Singh A."/>
            <person name="Wilkins M.J."/>
            <person name="Karaoz U."/>
            <person name="Brodie E.L."/>
            <person name="Williams K.H."/>
            <person name="Hubbard S.S."/>
            <person name="Banfield J.F."/>
        </authorList>
    </citation>
    <scope>NUCLEOTIDE SEQUENCE [LARGE SCALE GENOMIC DNA]</scope>
</reference>
<name>A0A1F6DLP0_9BACT</name>
<dbReference type="InterPro" id="IPR036113">
    <property type="entry name" value="Asp/Glu-ADT_sf_sub_c"/>
</dbReference>
<organism evidence="1 2">
    <name type="scientific">Candidatus Kaiserbacteria bacterium RIFCSPHIGHO2_02_FULL_49_34</name>
    <dbReference type="NCBI Taxonomy" id="1798491"/>
    <lineage>
        <taxon>Bacteria</taxon>
        <taxon>Candidatus Kaiseribacteriota</taxon>
    </lineage>
</organism>
<sequence>MEVQEIESLATMARIALTAEEVAVMQERVGSVLDYVSQVQEIAANEEKKIGIMHNVMRDDVLTREPNQYTEAVLANAPSAKGRFVEVQKVIDNE</sequence>
<dbReference type="Proteomes" id="UP000176511">
    <property type="component" value="Unassembled WGS sequence"/>
</dbReference>